<evidence type="ECO:0008006" key="3">
    <source>
        <dbReference type="Google" id="ProtNLM"/>
    </source>
</evidence>
<dbReference type="SUPFAM" id="SSF53335">
    <property type="entry name" value="S-adenosyl-L-methionine-dependent methyltransferases"/>
    <property type="match status" value="1"/>
</dbReference>
<protein>
    <recommendedName>
        <fullName evidence="3">Class I SAM-dependent methyltransferase</fullName>
    </recommendedName>
</protein>
<organism evidence="1 2">
    <name type="scientific">Halochromatium glycolicum</name>
    <dbReference type="NCBI Taxonomy" id="85075"/>
    <lineage>
        <taxon>Bacteria</taxon>
        <taxon>Pseudomonadati</taxon>
        <taxon>Pseudomonadota</taxon>
        <taxon>Gammaproteobacteria</taxon>
        <taxon>Chromatiales</taxon>
        <taxon>Chromatiaceae</taxon>
        <taxon>Halochromatium</taxon>
    </lineage>
</organism>
<reference evidence="1" key="1">
    <citation type="submission" date="2017-08" db="EMBL/GenBank/DDBJ databases">
        <authorList>
            <person name="Imhoff J.F."/>
            <person name="Rahn T."/>
            <person name="Kuenzel S."/>
            <person name="Neulinger S.C."/>
        </authorList>
    </citation>
    <scope>NUCLEOTIDE SEQUENCE</scope>
    <source>
        <strain evidence="1">DSM 11080</strain>
    </source>
</reference>
<evidence type="ECO:0000313" key="1">
    <source>
        <dbReference type="EMBL" id="MBK1705434.1"/>
    </source>
</evidence>
<dbReference type="EMBL" id="NRSJ01000022">
    <property type="protein sequence ID" value="MBK1705434.1"/>
    <property type="molecule type" value="Genomic_DNA"/>
</dbReference>
<evidence type="ECO:0000313" key="2">
    <source>
        <dbReference type="Proteomes" id="UP001296776"/>
    </source>
</evidence>
<dbReference type="Gene3D" id="3.40.50.150">
    <property type="entry name" value="Vaccinia Virus protein VP39"/>
    <property type="match status" value="1"/>
</dbReference>
<dbReference type="InterPro" id="IPR029063">
    <property type="entry name" value="SAM-dependent_MTases_sf"/>
</dbReference>
<proteinExistence type="predicted"/>
<gene>
    <name evidence="1" type="ORF">CKO40_12960</name>
</gene>
<dbReference type="AlphaFoldDB" id="A0AAJ0U536"/>
<accession>A0AAJ0U536</accession>
<keyword evidence="2" id="KW-1185">Reference proteome</keyword>
<sequence length="299" mass="31690">MSEFSLNWLQLREEADHRARADSLLQALQRPALATSCAQRPLQILDLGAGTGANLRYLAPKLGSGQQWRCLDHDPILLDGLLRLTRDWASARGYQVDVKAGSLLLAGPAWDAQVQVGQADLAAGLRAQQLPSGGLVTASALLDLVSEPWLCAVVERCKGASCSLLFALSYDGRVRLAPAQPMDQEVIALVNQHQRRDKGFGPALGPSASAAAQRLALAAGYQVQTAPSAWSLEADEAPLQQALLEGWVDAACEVDPTATSRLQAWCAARQAEAAAGGLKIALAHRDLIAVSPDQSPEPG</sequence>
<dbReference type="RefSeq" id="WP_200346649.1">
    <property type="nucleotide sequence ID" value="NZ_NRSJ01000022.1"/>
</dbReference>
<dbReference type="Proteomes" id="UP001296776">
    <property type="component" value="Unassembled WGS sequence"/>
</dbReference>
<comment type="caution">
    <text evidence="1">The sequence shown here is derived from an EMBL/GenBank/DDBJ whole genome shotgun (WGS) entry which is preliminary data.</text>
</comment>
<name>A0AAJ0U536_9GAMM</name>
<reference evidence="1" key="2">
    <citation type="journal article" date="2020" name="Microorganisms">
        <title>Osmotic Adaptation and Compatible Solute Biosynthesis of Phototrophic Bacteria as Revealed from Genome Analyses.</title>
        <authorList>
            <person name="Imhoff J.F."/>
            <person name="Rahn T."/>
            <person name="Kunzel S."/>
            <person name="Keller A."/>
            <person name="Neulinger S.C."/>
        </authorList>
    </citation>
    <scope>NUCLEOTIDE SEQUENCE</scope>
    <source>
        <strain evidence="1">DSM 11080</strain>
    </source>
</reference>